<comment type="caution">
    <text evidence="2">The sequence shown here is derived from an EMBL/GenBank/DDBJ whole genome shotgun (WGS) entry which is preliminary data.</text>
</comment>
<dbReference type="AlphaFoldDB" id="A0AAD8NXJ4"/>
<reference evidence="2" key="1">
    <citation type="journal article" date="2023" name="bioRxiv">
        <title>Improved chromosome-level genome assembly for marigold (Tagetes erecta).</title>
        <authorList>
            <person name="Jiang F."/>
            <person name="Yuan L."/>
            <person name="Wang S."/>
            <person name="Wang H."/>
            <person name="Xu D."/>
            <person name="Wang A."/>
            <person name="Fan W."/>
        </authorList>
    </citation>
    <scope>NUCLEOTIDE SEQUENCE</scope>
    <source>
        <strain evidence="2">WSJ</strain>
        <tissue evidence="2">Leaf</tissue>
    </source>
</reference>
<evidence type="ECO:0000313" key="3">
    <source>
        <dbReference type="Proteomes" id="UP001229421"/>
    </source>
</evidence>
<proteinExistence type="predicted"/>
<evidence type="ECO:0000313" key="2">
    <source>
        <dbReference type="EMBL" id="KAK1424381.1"/>
    </source>
</evidence>
<name>A0AAD8NXJ4_TARER</name>
<dbReference type="EMBL" id="JAUHHV010000005">
    <property type="protein sequence ID" value="KAK1424381.1"/>
    <property type="molecule type" value="Genomic_DNA"/>
</dbReference>
<feature type="compositionally biased region" description="Basic and acidic residues" evidence="1">
    <location>
        <begin position="107"/>
        <end position="118"/>
    </location>
</feature>
<dbReference type="Proteomes" id="UP001229421">
    <property type="component" value="Unassembled WGS sequence"/>
</dbReference>
<organism evidence="2 3">
    <name type="scientific">Tagetes erecta</name>
    <name type="common">African marigold</name>
    <dbReference type="NCBI Taxonomy" id="13708"/>
    <lineage>
        <taxon>Eukaryota</taxon>
        <taxon>Viridiplantae</taxon>
        <taxon>Streptophyta</taxon>
        <taxon>Embryophyta</taxon>
        <taxon>Tracheophyta</taxon>
        <taxon>Spermatophyta</taxon>
        <taxon>Magnoliopsida</taxon>
        <taxon>eudicotyledons</taxon>
        <taxon>Gunneridae</taxon>
        <taxon>Pentapetalae</taxon>
        <taxon>asterids</taxon>
        <taxon>campanulids</taxon>
        <taxon>Asterales</taxon>
        <taxon>Asteraceae</taxon>
        <taxon>Asteroideae</taxon>
        <taxon>Heliantheae alliance</taxon>
        <taxon>Tageteae</taxon>
        <taxon>Tagetes</taxon>
    </lineage>
</organism>
<evidence type="ECO:0000256" key="1">
    <source>
        <dbReference type="SAM" id="MobiDB-lite"/>
    </source>
</evidence>
<protein>
    <submittedName>
        <fullName evidence="2">Uncharacterized protein</fullName>
    </submittedName>
</protein>
<accession>A0AAD8NXJ4</accession>
<keyword evidence="3" id="KW-1185">Reference proteome</keyword>
<sequence length="118" mass="13006">MVRSLVSKDPKGCGEHCLSLRARCFPLSRQPLSTLKELEPVGLNKDIVDKALGFPTLKRPSDQSAGEDAGSSQVVKRMKLMVETEAVKEKFHVEKVTEPTADPYVDPDVHAIYDDADP</sequence>
<gene>
    <name evidence="2" type="ORF">QVD17_19710</name>
</gene>
<feature type="region of interest" description="Disordered" evidence="1">
    <location>
        <begin position="99"/>
        <end position="118"/>
    </location>
</feature>